<dbReference type="EC" id="2.7.7.65" evidence="1"/>
<dbReference type="Proteomes" id="UP000586305">
    <property type="component" value="Unassembled WGS sequence"/>
</dbReference>
<evidence type="ECO:0000313" key="5">
    <source>
        <dbReference type="EMBL" id="NOU49172.1"/>
    </source>
</evidence>
<dbReference type="InterPro" id="IPR043128">
    <property type="entry name" value="Rev_trsase/Diguanyl_cyclase"/>
</dbReference>
<dbReference type="SMART" id="SM00267">
    <property type="entry name" value="GGDEF"/>
    <property type="match status" value="1"/>
</dbReference>
<gene>
    <name evidence="5" type="ORF">HG263_01215</name>
</gene>
<keyword evidence="3" id="KW-0472">Membrane</keyword>
<dbReference type="InterPro" id="IPR029787">
    <property type="entry name" value="Nucleotide_cyclase"/>
</dbReference>
<comment type="caution">
    <text evidence="5">The sequence shown here is derived from an EMBL/GenBank/DDBJ whole genome shotgun (WGS) entry which is preliminary data.</text>
</comment>
<dbReference type="EMBL" id="JABBPG010000001">
    <property type="protein sequence ID" value="NOU49172.1"/>
    <property type="molecule type" value="Genomic_DNA"/>
</dbReference>
<feature type="transmembrane region" description="Helical" evidence="3">
    <location>
        <begin position="15"/>
        <end position="36"/>
    </location>
</feature>
<protein>
    <recommendedName>
        <fullName evidence="1">diguanylate cyclase</fullName>
        <ecNumber evidence="1">2.7.7.65</ecNumber>
    </recommendedName>
</protein>
<proteinExistence type="predicted"/>
<organism evidence="5 6">
    <name type="scientific">Pseudoalteromonas caenipelagi</name>
    <dbReference type="NCBI Taxonomy" id="2726988"/>
    <lineage>
        <taxon>Bacteria</taxon>
        <taxon>Pseudomonadati</taxon>
        <taxon>Pseudomonadota</taxon>
        <taxon>Gammaproteobacteria</taxon>
        <taxon>Alteromonadales</taxon>
        <taxon>Pseudoalteromonadaceae</taxon>
        <taxon>Pseudoalteromonas</taxon>
    </lineage>
</organism>
<evidence type="ECO:0000313" key="6">
    <source>
        <dbReference type="Proteomes" id="UP000586305"/>
    </source>
</evidence>
<dbReference type="Gene3D" id="3.30.70.270">
    <property type="match status" value="1"/>
</dbReference>
<dbReference type="Pfam" id="PF00990">
    <property type="entry name" value="GGDEF"/>
    <property type="match status" value="1"/>
</dbReference>
<evidence type="ECO:0000256" key="1">
    <source>
        <dbReference type="ARBA" id="ARBA00012528"/>
    </source>
</evidence>
<dbReference type="SUPFAM" id="SSF55073">
    <property type="entry name" value="Nucleotide cyclase"/>
    <property type="match status" value="1"/>
</dbReference>
<dbReference type="AlphaFoldDB" id="A0A849V762"/>
<keyword evidence="3" id="KW-0812">Transmembrane</keyword>
<evidence type="ECO:0000256" key="3">
    <source>
        <dbReference type="SAM" id="Phobius"/>
    </source>
</evidence>
<evidence type="ECO:0000259" key="4">
    <source>
        <dbReference type="PROSITE" id="PS50887"/>
    </source>
</evidence>
<dbReference type="InterPro" id="IPR050469">
    <property type="entry name" value="Diguanylate_Cyclase"/>
</dbReference>
<name>A0A849V762_9GAMM</name>
<keyword evidence="3" id="KW-1133">Transmembrane helix</keyword>
<feature type="transmembrane region" description="Helical" evidence="3">
    <location>
        <begin position="73"/>
        <end position="93"/>
    </location>
</feature>
<feature type="transmembrane region" description="Helical" evidence="3">
    <location>
        <begin position="105"/>
        <end position="129"/>
    </location>
</feature>
<dbReference type="NCBIfam" id="TIGR00254">
    <property type="entry name" value="GGDEF"/>
    <property type="match status" value="1"/>
</dbReference>
<feature type="transmembrane region" description="Helical" evidence="3">
    <location>
        <begin position="42"/>
        <end position="66"/>
    </location>
</feature>
<accession>A0A849V762</accession>
<comment type="catalytic activity">
    <reaction evidence="2">
        <text>2 GTP = 3',3'-c-di-GMP + 2 diphosphate</text>
        <dbReference type="Rhea" id="RHEA:24898"/>
        <dbReference type="ChEBI" id="CHEBI:33019"/>
        <dbReference type="ChEBI" id="CHEBI:37565"/>
        <dbReference type="ChEBI" id="CHEBI:58805"/>
        <dbReference type="EC" id="2.7.7.65"/>
    </reaction>
</comment>
<dbReference type="GO" id="GO:0052621">
    <property type="term" value="F:diguanylate cyclase activity"/>
    <property type="evidence" value="ECO:0007669"/>
    <property type="project" value="UniProtKB-EC"/>
</dbReference>
<feature type="domain" description="GGDEF" evidence="4">
    <location>
        <begin position="180"/>
        <end position="305"/>
    </location>
</feature>
<dbReference type="PANTHER" id="PTHR45138:SF9">
    <property type="entry name" value="DIGUANYLATE CYCLASE DGCM-RELATED"/>
    <property type="match status" value="1"/>
</dbReference>
<dbReference type="CDD" id="cd01949">
    <property type="entry name" value="GGDEF"/>
    <property type="match status" value="1"/>
</dbReference>
<dbReference type="PROSITE" id="PS50887">
    <property type="entry name" value="GGDEF"/>
    <property type="match status" value="1"/>
</dbReference>
<reference evidence="5 6" key="1">
    <citation type="submission" date="2020-04" db="EMBL/GenBank/DDBJ databases">
        <title>Pseudoalteromonas caenipelagi sp. nov., isolated from a tidal flat.</title>
        <authorList>
            <person name="Park S."/>
            <person name="Yoon J.-H."/>
        </authorList>
    </citation>
    <scope>NUCLEOTIDE SEQUENCE [LARGE SCALE GENOMIC DNA]</scope>
    <source>
        <strain evidence="5 6">JBTF-M23</strain>
    </source>
</reference>
<dbReference type="RefSeq" id="WP_171624265.1">
    <property type="nucleotide sequence ID" value="NZ_JABBPG010000001.1"/>
</dbReference>
<dbReference type="InterPro" id="IPR000160">
    <property type="entry name" value="GGDEF_dom"/>
</dbReference>
<sequence>MSVIQQSFFKLHKPLWVLLAIVIPTTILTVASNSTLKNTDAVDWIDCICEGGIAFMTLLWLIATLLSRPKGNVTLLLFFGLSAMHISMLMDFLDEFYRFDSANTWLSAFEAFPAFIGMILMSFAMYFWYQEQQILNFMLLKKERFYREYGLTDFISGLYRAEYMKQQIDKELLALKHHNIPFCIALIDIKEFSVFNEKYGVTKANSLLADVGQIILLNLRDSDLACRYASDRFIVLMPNTNLSTAKQVINQVADRVSNHRPYAQGHLISGSNDVHWLCEQAHKGEQQASLLARINAQLNTQKSAA</sequence>
<keyword evidence="6" id="KW-1185">Reference proteome</keyword>
<dbReference type="PANTHER" id="PTHR45138">
    <property type="entry name" value="REGULATORY COMPONENTS OF SENSORY TRANSDUCTION SYSTEM"/>
    <property type="match status" value="1"/>
</dbReference>
<evidence type="ECO:0000256" key="2">
    <source>
        <dbReference type="ARBA" id="ARBA00034247"/>
    </source>
</evidence>